<keyword evidence="1 2" id="KW-0238">DNA-binding</keyword>
<feature type="domain" description="OmpR/PhoB-type" evidence="3">
    <location>
        <begin position="3"/>
        <end position="103"/>
    </location>
</feature>
<sequence>MQLDPFRLGELTVDPRRNRVQWPNGDQARITAQVMHVLCALADCNGQLLSRKELIERVWDGNHLVGDKGIATAIWALRRALRESKDAPRYIQTIPRKGFRCLAPKHPLPPQEPASTQLQADREHGILHRAFQRSDGGPRARPTKLIALAALGLAFASAGAWW</sequence>
<evidence type="ECO:0000313" key="5">
    <source>
        <dbReference type="Proteomes" id="UP000613768"/>
    </source>
</evidence>
<dbReference type="RefSeq" id="WP_192031087.1">
    <property type="nucleotide sequence ID" value="NZ_JACYTR010000059.1"/>
</dbReference>
<dbReference type="Proteomes" id="UP000613768">
    <property type="component" value="Unassembled WGS sequence"/>
</dbReference>
<evidence type="ECO:0000256" key="2">
    <source>
        <dbReference type="PROSITE-ProRule" id="PRU01091"/>
    </source>
</evidence>
<dbReference type="GO" id="GO:0003677">
    <property type="term" value="F:DNA binding"/>
    <property type="evidence" value="ECO:0007669"/>
    <property type="project" value="UniProtKB-UniRule"/>
</dbReference>
<dbReference type="GO" id="GO:0000160">
    <property type="term" value="P:phosphorelay signal transduction system"/>
    <property type="evidence" value="ECO:0007669"/>
    <property type="project" value="InterPro"/>
</dbReference>
<accession>A0AAW3ZRD6</accession>
<dbReference type="CDD" id="cd00383">
    <property type="entry name" value="trans_reg_C"/>
    <property type="match status" value="1"/>
</dbReference>
<evidence type="ECO:0000313" key="4">
    <source>
        <dbReference type="EMBL" id="MBD8527667.1"/>
    </source>
</evidence>
<dbReference type="SMART" id="SM00862">
    <property type="entry name" value="Trans_reg_C"/>
    <property type="match status" value="1"/>
</dbReference>
<evidence type="ECO:0000259" key="3">
    <source>
        <dbReference type="PROSITE" id="PS51755"/>
    </source>
</evidence>
<organism evidence="4 5">
    <name type="scientific">Pseudomarimonas arenosa</name>
    <dbReference type="NCBI Taxonomy" id="2774145"/>
    <lineage>
        <taxon>Bacteria</taxon>
        <taxon>Pseudomonadati</taxon>
        <taxon>Pseudomonadota</taxon>
        <taxon>Gammaproteobacteria</taxon>
        <taxon>Lysobacterales</taxon>
        <taxon>Lysobacteraceae</taxon>
        <taxon>Pseudomarimonas</taxon>
    </lineage>
</organism>
<keyword evidence="5" id="KW-1185">Reference proteome</keyword>
<comment type="caution">
    <text evidence="4">The sequence shown here is derived from an EMBL/GenBank/DDBJ whole genome shotgun (WGS) entry which is preliminary data.</text>
</comment>
<name>A0AAW3ZRD6_9GAMM</name>
<reference evidence="4 5" key="1">
    <citation type="submission" date="2020-09" db="EMBL/GenBank/DDBJ databases">
        <title>Pseudoxanthomonas sp. CAU 1598 isolated from sand of Yaerae Beach.</title>
        <authorList>
            <person name="Kim W."/>
        </authorList>
    </citation>
    <scope>NUCLEOTIDE SEQUENCE [LARGE SCALE GENOMIC DNA]</scope>
    <source>
        <strain evidence="4 5">CAU 1598</strain>
    </source>
</reference>
<dbReference type="PROSITE" id="PS51755">
    <property type="entry name" value="OMPR_PHOB"/>
    <property type="match status" value="1"/>
</dbReference>
<dbReference type="InterPro" id="IPR036388">
    <property type="entry name" value="WH-like_DNA-bd_sf"/>
</dbReference>
<dbReference type="Gene3D" id="1.10.10.10">
    <property type="entry name" value="Winged helix-like DNA-binding domain superfamily/Winged helix DNA-binding domain"/>
    <property type="match status" value="1"/>
</dbReference>
<protein>
    <submittedName>
        <fullName evidence="4">Winged helix-turn-helix domain-containing protein</fullName>
    </submittedName>
</protein>
<dbReference type="GO" id="GO:0006355">
    <property type="term" value="P:regulation of DNA-templated transcription"/>
    <property type="evidence" value="ECO:0007669"/>
    <property type="project" value="InterPro"/>
</dbReference>
<dbReference type="Pfam" id="PF00486">
    <property type="entry name" value="Trans_reg_C"/>
    <property type="match status" value="1"/>
</dbReference>
<dbReference type="AlphaFoldDB" id="A0AAW3ZRD6"/>
<proteinExistence type="predicted"/>
<evidence type="ECO:0000256" key="1">
    <source>
        <dbReference type="ARBA" id="ARBA00023125"/>
    </source>
</evidence>
<dbReference type="InterPro" id="IPR001867">
    <property type="entry name" value="OmpR/PhoB-type_DNA-bd"/>
</dbReference>
<dbReference type="EMBL" id="JACYTR010000059">
    <property type="protein sequence ID" value="MBD8527667.1"/>
    <property type="molecule type" value="Genomic_DNA"/>
</dbReference>
<dbReference type="SUPFAM" id="SSF46894">
    <property type="entry name" value="C-terminal effector domain of the bipartite response regulators"/>
    <property type="match status" value="1"/>
</dbReference>
<dbReference type="InterPro" id="IPR016032">
    <property type="entry name" value="Sig_transdc_resp-reg_C-effctor"/>
</dbReference>
<gene>
    <name evidence="4" type="ORF">IFO71_18125</name>
</gene>
<feature type="DNA-binding region" description="OmpR/PhoB-type" evidence="2">
    <location>
        <begin position="3"/>
        <end position="103"/>
    </location>
</feature>